<proteinExistence type="predicted"/>
<reference evidence="2" key="1">
    <citation type="submission" date="2015-01" db="EMBL/GenBank/DDBJ databases">
        <authorList>
            <person name="Manzoor Shahid"/>
            <person name="Zubair Saima"/>
        </authorList>
    </citation>
    <scope>NUCLEOTIDE SEQUENCE [LARGE SCALE GENOMIC DNA]</scope>
    <source>
        <strain evidence="2">Sp3</strain>
    </source>
</reference>
<name>A0A0B7MS31_9FIRM</name>
<sequence length="72" mass="7722">MSAYLSTDPTVYADFTFVVTDTGVGAPVNNIAIEYYDQAYAPANFIAGGSLASVLANGYYPPLGFPDRSYRL</sequence>
<dbReference type="EMBL" id="CDRZ01000293">
    <property type="protein sequence ID" value="CEO90492.1"/>
    <property type="molecule type" value="Genomic_DNA"/>
</dbReference>
<protein>
    <submittedName>
        <fullName evidence="1">Uncharacterized protein</fullName>
    </submittedName>
</protein>
<organism evidence="1 2">
    <name type="scientific">Syntrophaceticus schinkii</name>
    <dbReference type="NCBI Taxonomy" id="499207"/>
    <lineage>
        <taxon>Bacteria</taxon>
        <taxon>Bacillati</taxon>
        <taxon>Bacillota</taxon>
        <taxon>Clostridia</taxon>
        <taxon>Thermoanaerobacterales</taxon>
        <taxon>Thermoanaerobacterales Family III. Incertae Sedis</taxon>
        <taxon>Syntrophaceticus</taxon>
    </lineage>
</organism>
<dbReference type="Proteomes" id="UP000046155">
    <property type="component" value="Unassembled WGS sequence"/>
</dbReference>
<keyword evidence="2" id="KW-1185">Reference proteome</keyword>
<evidence type="ECO:0000313" key="1">
    <source>
        <dbReference type="EMBL" id="CEO90492.1"/>
    </source>
</evidence>
<dbReference type="AlphaFoldDB" id="A0A0B7MS31"/>
<accession>A0A0B7MS31</accession>
<gene>
    <name evidence="1" type="ORF">SSCH_910003</name>
</gene>
<evidence type="ECO:0000313" key="2">
    <source>
        <dbReference type="Proteomes" id="UP000046155"/>
    </source>
</evidence>